<accession>A0A6S6SQ28</accession>
<feature type="transmembrane region" description="Helical" evidence="1">
    <location>
        <begin position="9"/>
        <end position="28"/>
    </location>
</feature>
<sequence length="64" mass="7098">MMLAPSDDSLIGELLFIGSISLFITSSMILFVSFIYVCYTFIAITLILLGFGVYLKTRHSITAK</sequence>
<gene>
    <name evidence="2" type="ORF">HELGO_WM3317</name>
</gene>
<keyword evidence="1" id="KW-0472">Membrane</keyword>
<name>A0A6S6SQ28_9BACT</name>
<dbReference type="EMBL" id="CACVAS010000047">
    <property type="protein sequence ID" value="CAA6807630.1"/>
    <property type="molecule type" value="Genomic_DNA"/>
</dbReference>
<evidence type="ECO:0000313" key="2">
    <source>
        <dbReference type="EMBL" id="CAA6807630.1"/>
    </source>
</evidence>
<organism evidence="2">
    <name type="scientific">uncultured Sulfurovum sp</name>
    <dbReference type="NCBI Taxonomy" id="269237"/>
    <lineage>
        <taxon>Bacteria</taxon>
        <taxon>Pseudomonadati</taxon>
        <taxon>Campylobacterota</taxon>
        <taxon>Epsilonproteobacteria</taxon>
        <taxon>Campylobacterales</taxon>
        <taxon>Sulfurovaceae</taxon>
        <taxon>Sulfurovum</taxon>
        <taxon>environmental samples</taxon>
    </lineage>
</organism>
<evidence type="ECO:0000256" key="1">
    <source>
        <dbReference type="SAM" id="Phobius"/>
    </source>
</evidence>
<dbReference type="AlphaFoldDB" id="A0A6S6SQ28"/>
<keyword evidence="1" id="KW-1133">Transmembrane helix</keyword>
<feature type="transmembrane region" description="Helical" evidence="1">
    <location>
        <begin position="34"/>
        <end position="55"/>
    </location>
</feature>
<protein>
    <submittedName>
        <fullName evidence="2">Uncharacterized protein</fullName>
    </submittedName>
</protein>
<proteinExistence type="predicted"/>
<reference evidence="2" key="1">
    <citation type="submission" date="2020-01" db="EMBL/GenBank/DDBJ databases">
        <authorList>
            <person name="Meier V. D."/>
            <person name="Meier V D."/>
        </authorList>
    </citation>
    <scope>NUCLEOTIDE SEQUENCE</scope>
    <source>
        <strain evidence="2">HLG_WM_MAG_01</strain>
    </source>
</reference>
<keyword evidence="1" id="KW-0812">Transmembrane</keyword>